<protein>
    <submittedName>
        <fullName evidence="1">Uncharacterized protein</fullName>
    </submittedName>
</protein>
<accession>A0A4V2K271</accession>
<dbReference type="Proteomes" id="UP000292957">
    <property type="component" value="Unassembled WGS sequence"/>
</dbReference>
<dbReference type="AlphaFoldDB" id="A0A4V2K271"/>
<sequence length="207" mass="23459">MLRVQLESTHGTPMCFPDCHPQGSWNFQPHLIEARIIRCSILPVAPLERAYANRFRQHVSCSRRTSMFPDHPARRLISSPEIHGRCCATTEQRTAEMPTADGGCQNAKRAIFQGPKILCGTQECNQKPALHGRCRGPQFIGLLASLSLWWRRVQTPLEGCMFKWQPGHWHMTLMEDCGRCGMLGSRNVQAHECCTLARHQSIEARSI</sequence>
<organism evidence="1">
    <name type="scientific">Dichomitus squalens</name>
    <dbReference type="NCBI Taxonomy" id="114155"/>
    <lineage>
        <taxon>Eukaryota</taxon>
        <taxon>Fungi</taxon>
        <taxon>Dikarya</taxon>
        <taxon>Basidiomycota</taxon>
        <taxon>Agaricomycotina</taxon>
        <taxon>Agaricomycetes</taxon>
        <taxon>Polyporales</taxon>
        <taxon>Polyporaceae</taxon>
        <taxon>Dichomitus</taxon>
    </lineage>
</organism>
<gene>
    <name evidence="1" type="ORF">BD311DRAFT_744161</name>
</gene>
<dbReference type="EMBL" id="ML143386">
    <property type="protein sequence ID" value="TBU35533.1"/>
    <property type="molecule type" value="Genomic_DNA"/>
</dbReference>
<reference evidence="1" key="1">
    <citation type="submission" date="2019-01" db="EMBL/GenBank/DDBJ databases">
        <title>Draft genome sequences of three monokaryotic isolates of the white-rot basidiomycete fungus Dichomitus squalens.</title>
        <authorList>
            <consortium name="DOE Joint Genome Institute"/>
            <person name="Lopez S.C."/>
            <person name="Andreopoulos B."/>
            <person name="Pangilinan J."/>
            <person name="Lipzen A."/>
            <person name="Riley R."/>
            <person name="Ahrendt S."/>
            <person name="Ng V."/>
            <person name="Barry K."/>
            <person name="Daum C."/>
            <person name="Grigoriev I.V."/>
            <person name="Hilden K.S."/>
            <person name="Makela M.R."/>
            <person name="de Vries R.P."/>
        </authorList>
    </citation>
    <scope>NUCLEOTIDE SEQUENCE [LARGE SCALE GENOMIC DNA]</scope>
    <source>
        <strain evidence="1">OM18370.1</strain>
    </source>
</reference>
<evidence type="ECO:0000313" key="1">
    <source>
        <dbReference type="EMBL" id="TBU35533.1"/>
    </source>
</evidence>
<name>A0A4V2K271_9APHY</name>
<proteinExistence type="predicted"/>